<protein>
    <recommendedName>
        <fullName evidence="2">Phosphonoacetaldehyde hydrolase</fullName>
        <shortName evidence="2">Phosphonatase</shortName>
        <ecNumber evidence="2">3.11.1.1</ecNumber>
    </recommendedName>
    <alternativeName>
        <fullName evidence="2">Phosphonoacetaldehyde phosphonohydrolase</fullName>
    </alternativeName>
</protein>
<dbReference type="InterPro" id="IPR050155">
    <property type="entry name" value="HAD-like_hydrolase_sf"/>
</dbReference>
<comment type="similarity">
    <text evidence="2">Belongs to the HAD-like hydrolase superfamily. PhnX family.</text>
</comment>
<dbReference type="SFLD" id="SFLDG01135">
    <property type="entry name" value="C1.5.6:_HAD__Beta-PGM__Phospha"/>
    <property type="match status" value="1"/>
</dbReference>
<keyword evidence="2" id="KW-0460">Magnesium</keyword>
<keyword evidence="2" id="KW-0479">Metal-binding</keyword>
<feature type="binding site" evidence="2">
    <location>
        <position position="11"/>
    </location>
    <ligand>
        <name>Mg(2+)</name>
        <dbReference type="ChEBI" id="CHEBI:18420"/>
    </ligand>
</feature>
<dbReference type="GO" id="GO:0000287">
    <property type="term" value="F:magnesium ion binding"/>
    <property type="evidence" value="ECO:0007669"/>
    <property type="project" value="UniProtKB-UniRule"/>
</dbReference>
<dbReference type="OrthoDB" id="5504491at2"/>
<dbReference type="GO" id="GO:0050194">
    <property type="term" value="F:phosphonoacetaldehyde hydrolase activity"/>
    <property type="evidence" value="ECO:0007669"/>
    <property type="project" value="UniProtKB-UniRule"/>
</dbReference>
<dbReference type="HAMAP" id="MF_01375">
    <property type="entry name" value="PhnX"/>
    <property type="match status" value="1"/>
</dbReference>
<evidence type="ECO:0000313" key="3">
    <source>
        <dbReference type="EMBL" id="GCF92737.1"/>
    </source>
</evidence>
<feature type="active site" description="Nucleophile" evidence="2">
    <location>
        <position position="9"/>
    </location>
</feature>
<dbReference type="GO" id="GO:0019700">
    <property type="term" value="P:organic phosphonate catabolic process"/>
    <property type="evidence" value="ECO:0007669"/>
    <property type="project" value="InterPro"/>
</dbReference>
<dbReference type="GO" id="GO:0008967">
    <property type="term" value="F:phosphoglycolate phosphatase activity"/>
    <property type="evidence" value="ECO:0007669"/>
    <property type="project" value="TreeGrafter"/>
</dbReference>
<dbReference type="GO" id="GO:0006281">
    <property type="term" value="P:DNA repair"/>
    <property type="evidence" value="ECO:0007669"/>
    <property type="project" value="TreeGrafter"/>
</dbReference>
<keyword evidence="2 3" id="KW-0378">Hydrolase</keyword>
<keyword evidence="4" id="KW-1185">Reference proteome</keyword>
<comment type="subunit">
    <text evidence="2">Homodimer.</text>
</comment>
<feature type="active site" description="Schiff-base intermediate with substrate" evidence="2">
    <location>
        <position position="50"/>
    </location>
</feature>
<comment type="function">
    <text evidence="2">Involved in phosphonate degradation.</text>
</comment>
<dbReference type="InterPro" id="IPR023214">
    <property type="entry name" value="HAD_sf"/>
</dbReference>
<feature type="binding site" evidence="2">
    <location>
        <position position="9"/>
    </location>
    <ligand>
        <name>Mg(2+)</name>
        <dbReference type="ChEBI" id="CHEBI:18420"/>
    </ligand>
</feature>
<dbReference type="EMBL" id="BJCC01000006">
    <property type="protein sequence ID" value="GCF92737.1"/>
    <property type="molecule type" value="Genomic_DNA"/>
</dbReference>
<dbReference type="InterPro" id="IPR023198">
    <property type="entry name" value="PGP-like_dom2"/>
</dbReference>
<name>A0A4P5P4K0_9ENTE</name>
<evidence type="ECO:0000313" key="4">
    <source>
        <dbReference type="Proteomes" id="UP000290567"/>
    </source>
</evidence>
<dbReference type="PANTHER" id="PTHR43434:SF19">
    <property type="entry name" value="PHOSPHONOACETALDEHYDE HYDROLASE"/>
    <property type="match status" value="1"/>
</dbReference>
<comment type="caution">
    <text evidence="3">The sequence shown here is derived from an EMBL/GenBank/DDBJ whole genome shotgun (WGS) entry which is preliminary data.</text>
</comment>
<dbReference type="GO" id="GO:0005829">
    <property type="term" value="C:cytosol"/>
    <property type="evidence" value="ECO:0007669"/>
    <property type="project" value="TreeGrafter"/>
</dbReference>
<dbReference type="SUPFAM" id="SSF56784">
    <property type="entry name" value="HAD-like"/>
    <property type="match status" value="1"/>
</dbReference>
<sequence>MSVKTIILDWAGTTVDFGCMAPVLAFQKAFANKGIQLNNQEIRKPMGLLKVEHIRQLLALDRVKQEWLEQYGSPSDENDVDSIYQDFEHYLFADLAENSHLKPDTKKAVDQLQAAGFKIGSTTGYTNEMMKVVAETAKIEGYAPDHLVTPDDVNSLGRPYPFMIFENMRFFKNREMSEVIKVGDTISDIREGKNAGVFSIAVTEGSSVMGLSMEEYQALLPEEKQELNQQAANTFYQEGADLCVHNLLELAELLQEKASIYELANRKNFGSS</sequence>
<dbReference type="PANTHER" id="PTHR43434">
    <property type="entry name" value="PHOSPHOGLYCOLATE PHOSPHATASE"/>
    <property type="match status" value="1"/>
</dbReference>
<evidence type="ECO:0000256" key="2">
    <source>
        <dbReference type="HAMAP-Rule" id="MF_01375"/>
    </source>
</evidence>
<reference evidence="4" key="1">
    <citation type="submission" date="2019-02" db="EMBL/GenBank/DDBJ databases">
        <title>Draft genome sequence of Enterococcus sp. Gos25-1.</title>
        <authorList>
            <person name="Tanaka N."/>
            <person name="Shiwa Y."/>
            <person name="Fujita N."/>
        </authorList>
    </citation>
    <scope>NUCLEOTIDE SEQUENCE [LARGE SCALE GENOMIC DNA]</scope>
    <source>
        <strain evidence="4">Gos25-1</strain>
    </source>
</reference>
<feature type="binding site" evidence="2">
    <location>
        <position position="184"/>
    </location>
    <ligand>
        <name>Mg(2+)</name>
        <dbReference type="ChEBI" id="CHEBI:18420"/>
    </ligand>
</feature>
<dbReference type="NCBIfam" id="TIGR01422">
    <property type="entry name" value="phosphonatase"/>
    <property type="match status" value="1"/>
</dbReference>
<dbReference type="SFLD" id="SFLDG01129">
    <property type="entry name" value="C1.5:_HAD__Beta-PGM__Phosphata"/>
    <property type="match status" value="1"/>
</dbReference>
<comment type="cofactor">
    <cofactor evidence="2">
        <name>Mg(2+)</name>
        <dbReference type="ChEBI" id="CHEBI:18420"/>
    </cofactor>
    <text evidence="2">Binds 1 Mg(2+) ion per subunit.</text>
</comment>
<dbReference type="EC" id="3.11.1.1" evidence="2"/>
<comment type="catalytic activity">
    <reaction evidence="2">
        <text>phosphonoacetaldehyde + H2O = acetaldehyde + phosphate + H(+)</text>
        <dbReference type="Rhea" id="RHEA:18905"/>
        <dbReference type="ChEBI" id="CHEBI:15343"/>
        <dbReference type="ChEBI" id="CHEBI:15377"/>
        <dbReference type="ChEBI" id="CHEBI:15378"/>
        <dbReference type="ChEBI" id="CHEBI:43474"/>
        <dbReference type="ChEBI" id="CHEBI:58383"/>
        <dbReference type="EC" id="3.11.1.1"/>
    </reaction>
</comment>
<accession>A0A4P5P4K0</accession>
<gene>
    <name evidence="2 3" type="primary">phnX</name>
    <name evidence="3" type="ORF">NRIC_06280</name>
</gene>
<dbReference type="InterPro" id="IPR036412">
    <property type="entry name" value="HAD-like_sf"/>
</dbReference>
<dbReference type="AlphaFoldDB" id="A0A4P5P4K0"/>
<proteinExistence type="inferred from homology"/>
<dbReference type="SFLD" id="SFLDS00003">
    <property type="entry name" value="Haloacid_Dehalogenase"/>
    <property type="match status" value="1"/>
</dbReference>
<organism evidence="3 4">
    <name type="scientific">Enterococcus florum</name>
    <dbReference type="NCBI Taxonomy" id="2480627"/>
    <lineage>
        <taxon>Bacteria</taxon>
        <taxon>Bacillati</taxon>
        <taxon>Bacillota</taxon>
        <taxon>Bacilli</taxon>
        <taxon>Lactobacillales</taxon>
        <taxon>Enterococcaceae</taxon>
        <taxon>Enterococcus</taxon>
    </lineage>
</organism>
<dbReference type="Gene3D" id="1.10.150.240">
    <property type="entry name" value="Putative phosphatase, domain 2"/>
    <property type="match status" value="1"/>
</dbReference>
<evidence type="ECO:0000256" key="1">
    <source>
        <dbReference type="ARBA" id="ARBA00023270"/>
    </source>
</evidence>
<dbReference type="Pfam" id="PF00702">
    <property type="entry name" value="Hydrolase"/>
    <property type="match status" value="1"/>
</dbReference>
<keyword evidence="1 2" id="KW-0704">Schiff base</keyword>
<dbReference type="RefSeq" id="WP_146621235.1">
    <property type="nucleotide sequence ID" value="NZ_BJCC01000006.1"/>
</dbReference>
<dbReference type="Gene3D" id="3.40.50.1000">
    <property type="entry name" value="HAD superfamily/HAD-like"/>
    <property type="match status" value="1"/>
</dbReference>
<dbReference type="InterPro" id="IPR006323">
    <property type="entry name" value="Phosphonoacetald_hydro"/>
</dbReference>
<dbReference type="Proteomes" id="UP000290567">
    <property type="component" value="Unassembled WGS sequence"/>
</dbReference>